<protein>
    <submittedName>
        <fullName evidence="1">Conjugative transposon TraN protein</fullName>
    </submittedName>
</protein>
<dbReference type="NCBIfam" id="TIGR03780">
    <property type="entry name" value="Bac_Flav_CT_N"/>
    <property type="match status" value="1"/>
</dbReference>
<sequence>MKLKRYVLLPLMIIIMAMSLKAQQKMYLGKGISIDSLPVIYLDDRVSIHFISPEPIQYVDISSKRIAGDLPVKNILRIRYISNPEKDWAKALDTGGDAVITVVGEKFIAQYKVVHISEEQQVLGKIEIKTNIEITPSDSHAIDVPLITMSQREMQAYANKMVQRRPRIFSVGSSAYNLKTNLNNIYSIGDYIFLDVSVENHTNLKYDIDEVRFKINDKKIEKATNVQSIEISPEYIFNNAPSFKKTFRGIYVFKKFTFPGNKVLSIEMTEKQISGRLIKIVVDYQDLLNADTLN</sequence>
<comment type="caution">
    <text evidence="1">The sequence shown here is derived from an EMBL/GenBank/DDBJ whole genome shotgun (WGS) entry which is preliminary data.</text>
</comment>
<dbReference type="RefSeq" id="WP_183589979.1">
    <property type="nucleotide sequence ID" value="NZ_JACHCA010000025.1"/>
</dbReference>
<dbReference type="EMBL" id="JACHCA010000025">
    <property type="protein sequence ID" value="MBB6131505.1"/>
    <property type="molecule type" value="Genomic_DNA"/>
</dbReference>
<evidence type="ECO:0000313" key="2">
    <source>
        <dbReference type="Proteomes" id="UP000548326"/>
    </source>
</evidence>
<dbReference type="Proteomes" id="UP000548326">
    <property type="component" value="Unassembled WGS sequence"/>
</dbReference>
<accession>A0A841JTA0</accession>
<dbReference type="InterPro" id="IPR022298">
    <property type="entry name" value="Conjug_transposon_TraN"/>
</dbReference>
<dbReference type="Pfam" id="PF13595">
    <property type="entry name" value="DUF4138"/>
    <property type="match status" value="1"/>
</dbReference>
<evidence type="ECO:0000313" key="1">
    <source>
        <dbReference type="EMBL" id="MBB6131505.1"/>
    </source>
</evidence>
<proteinExistence type="predicted"/>
<dbReference type="AlphaFoldDB" id="A0A841JTA0"/>
<organism evidence="1 2">
    <name type="scientific">Mucilaginibacter lappiensis</name>
    <dbReference type="NCBI Taxonomy" id="354630"/>
    <lineage>
        <taxon>Bacteria</taxon>
        <taxon>Pseudomonadati</taxon>
        <taxon>Bacteroidota</taxon>
        <taxon>Sphingobacteriia</taxon>
        <taxon>Sphingobacteriales</taxon>
        <taxon>Sphingobacteriaceae</taxon>
        <taxon>Mucilaginibacter</taxon>
    </lineage>
</organism>
<reference evidence="1 2" key="1">
    <citation type="submission" date="2020-08" db="EMBL/GenBank/DDBJ databases">
        <title>Genomic Encyclopedia of Type Strains, Phase IV (KMG-V): Genome sequencing to study the core and pangenomes of soil and plant-associated prokaryotes.</title>
        <authorList>
            <person name="Whitman W."/>
        </authorList>
    </citation>
    <scope>NUCLEOTIDE SEQUENCE [LARGE SCALE GENOMIC DNA]</scope>
    <source>
        <strain evidence="1 2">MP601</strain>
    </source>
</reference>
<gene>
    <name evidence="1" type="ORF">HDF22_005656</name>
</gene>
<name>A0A841JTA0_9SPHI</name>